<dbReference type="EMBL" id="LXQA010364028">
    <property type="protein sequence ID" value="MCI46877.1"/>
    <property type="molecule type" value="Genomic_DNA"/>
</dbReference>
<dbReference type="AlphaFoldDB" id="A0A392SEN3"/>
<keyword evidence="2" id="KW-1185">Reference proteome</keyword>
<feature type="non-terminal residue" evidence="1">
    <location>
        <position position="1"/>
    </location>
</feature>
<protein>
    <submittedName>
        <fullName evidence="1">Uncharacterized protein</fullName>
    </submittedName>
</protein>
<comment type="caution">
    <text evidence="1">The sequence shown here is derived from an EMBL/GenBank/DDBJ whole genome shotgun (WGS) entry which is preliminary data.</text>
</comment>
<dbReference type="Proteomes" id="UP000265520">
    <property type="component" value="Unassembled WGS sequence"/>
</dbReference>
<feature type="non-terminal residue" evidence="1">
    <location>
        <position position="105"/>
    </location>
</feature>
<sequence>RAVKEDTYAQAVLTGGTTTQGGGGSQKGVVVSYEAEKDDMLRLKKAFIGVVVNPGMSYNIQNVFHSQGYFGVKVTPLGSNLTLLEGQEQGEEQALLDDVKNWLDQ</sequence>
<reference evidence="1 2" key="1">
    <citation type="journal article" date="2018" name="Front. Plant Sci.">
        <title>Red Clover (Trifolium pratense) and Zigzag Clover (T. medium) - A Picture of Genomic Similarities and Differences.</title>
        <authorList>
            <person name="Dluhosova J."/>
            <person name="Istvanek J."/>
            <person name="Nedelnik J."/>
            <person name="Repkova J."/>
        </authorList>
    </citation>
    <scope>NUCLEOTIDE SEQUENCE [LARGE SCALE GENOMIC DNA]</scope>
    <source>
        <strain evidence="2">cv. 10/8</strain>
        <tissue evidence="1">Leaf</tissue>
    </source>
</reference>
<organism evidence="1 2">
    <name type="scientific">Trifolium medium</name>
    <dbReference type="NCBI Taxonomy" id="97028"/>
    <lineage>
        <taxon>Eukaryota</taxon>
        <taxon>Viridiplantae</taxon>
        <taxon>Streptophyta</taxon>
        <taxon>Embryophyta</taxon>
        <taxon>Tracheophyta</taxon>
        <taxon>Spermatophyta</taxon>
        <taxon>Magnoliopsida</taxon>
        <taxon>eudicotyledons</taxon>
        <taxon>Gunneridae</taxon>
        <taxon>Pentapetalae</taxon>
        <taxon>rosids</taxon>
        <taxon>fabids</taxon>
        <taxon>Fabales</taxon>
        <taxon>Fabaceae</taxon>
        <taxon>Papilionoideae</taxon>
        <taxon>50 kb inversion clade</taxon>
        <taxon>NPAAA clade</taxon>
        <taxon>Hologalegina</taxon>
        <taxon>IRL clade</taxon>
        <taxon>Trifolieae</taxon>
        <taxon>Trifolium</taxon>
    </lineage>
</organism>
<name>A0A392SEN3_9FABA</name>
<proteinExistence type="predicted"/>
<evidence type="ECO:0000313" key="1">
    <source>
        <dbReference type="EMBL" id="MCI46877.1"/>
    </source>
</evidence>
<evidence type="ECO:0000313" key="2">
    <source>
        <dbReference type="Proteomes" id="UP000265520"/>
    </source>
</evidence>
<accession>A0A392SEN3</accession>